<organism evidence="2 3">
    <name type="scientific">Streptomyces dangxiongensis</name>
    <dbReference type="NCBI Taxonomy" id="1442032"/>
    <lineage>
        <taxon>Bacteria</taxon>
        <taxon>Bacillati</taxon>
        <taxon>Actinomycetota</taxon>
        <taxon>Actinomycetes</taxon>
        <taxon>Kitasatosporales</taxon>
        <taxon>Streptomycetaceae</taxon>
        <taxon>Streptomyces</taxon>
    </lineage>
</organism>
<evidence type="ECO:0000313" key="3">
    <source>
        <dbReference type="Proteomes" id="UP000268329"/>
    </source>
</evidence>
<dbReference type="AlphaFoldDB" id="A0A3G2JCS3"/>
<dbReference type="Proteomes" id="UP000268329">
    <property type="component" value="Chromosome"/>
</dbReference>
<evidence type="ECO:0000259" key="1">
    <source>
        <dbReference type="PROSITE" id="PS50075"/>
    </source>
</evidence>
<protein>
    <submittedName>
        <fullName evidence="2">Acyl carrier protein</fullName>
    </submittedName>
</protein>
<name>A0A3G2JCS3_9ACTN</name>
<dbReference type="KEGG" id="sdd:D9753_15800"/>
<dbReference type="SUPFAM" id="SSF47336">
    <property type="entry name" value="ACP-like"/>
    <property type="match status" value="1"/>
</dbReference>
<evidence type="ECO:0000313" key="2">
    <source>
        <dbReference type="EMBL" id="AYN40133.1"/>
    </source>
</evidence>
<keyword evidence="3" id="KW-1185">Reference proteome</keyword>
<dbReference type="OrthoDB" id="3392378at2"/>
<accession>A0A3G2JCS3</accession>
<dbReference type="RefSeq" id="WP_121787591.1">
    <property type="nucleotide sequence ID" value="NZ_CP033073.1"/>
</dbReference>
<dbReference type="PROSITE" id="PS50075">
    <property type="entry name" value="CARRIER"/>
    <property type="match status" value="1"/>
</dbReference>
<dbReference type="InterPro" id="IPR036736">
    <property type="entry name" value="ACP-like_sf"/>
</dbReference>
<proteinExistence type="predicted"/>
<dbReference type="InterPro" id="IPR009081">
    <property type="entry name" value="PP-bd_ACP"/>
</dbReference>
<dbReference type="Pfam" id="PF00550">
    <property type="entry name" value="PP-binding"/>
    <property type="match status" value="1"/>
</dbReference>
<dbReference type="Gene3D" id="1.10.1200.10">
    <property type="entry name" value="ACP-like"/>
    <property type="match status" value="1"/>
</dbReference>
<feature type="domain" description="Carrier" evidence="1">
    <location>
        <begin position="1"/>
        <end position="81"/>
    </location>
</feature>
<gene>
    <name evidence="2" type="ORF">D9753_15800</name>
</gene>
<sequence>MERDSVISAVEKSLSEVLERPVTGLTEEVRLFEDLHLDSTSVLELLMALEDAVDISVDPEDLDMDDFTSVGSLTDYVLSQAAQTTGEG</sequence>
<dbReference type="EMBL" id="CP033073">
    <property type="protein sequence ID" value="AYN40133.1"/>
    <property type="molecule type" value="Genomic_DNA"/>
</dbReference>
<reference evidence="2 3" key="1">
    <citation type="submission" date="2018-10" db="EMBL/GenBank/DDBJ databases">
        <title>The genome of Streptomyces dangxiongensis Z022.</title>
        <authorList>
            <person name="Zhang B."/>
        </authorList>
    </citation>
    <scope>NUCLEOTIDE SEQUENCE [LARGE SCALE GENOMIC DNA]</scope>
    <source>
        <strain evidence="2 3">Z022</strain>
    </source>
</reference>